<dbReference type="Proteomes" id="UP000499080">
    <property type="component" value="Unassembled WGS sequence"/>
</dbReference>
<dbReference type="AlphaFoldDB" id="A0A4Y2NUY6"/>
<accession>A0A4Y2NUY6</accession>
<reference evidence="1 2" key="1">
    <citation type="journal article" date="2019" name="Sci. Rep.">
        <title>Orb-weaving spider Araneus ventricosus genome elucidates the spidroin gene catalogue.</title>
        <authorList>
            <person name="Kono N."/>
            <person name="Nakamura H."/>
            <person name="Ohtoshi R."/>
            <person name="Moran D.A.P."/>
            <person name="Shinohara A."/>
            <person name="Yoshida Y."/>
            <person name="Fujiwara M."/>
            <person name="Mori M."/>
            <person name="Tomita M."/>
            <person name="Arakawa K."/>
        </authorList>
    </citation>
    <scope>NUCLEOTIDE SEQUENCE [LARGE SCALE GENOMIC DNA]</scope>
</reference>
<name>A0A4Y2NUY6_ARAVE</name>
<organism evidence="1 2">
    <name type="scientific">Araneus ventricosus</name>
    <name type="common">Orbweaver spider</name>
    <name type="synonym">Epeira ventricosa</name>
    <dbReference type="NCBI Taxonomy" id="182803"/>
    <lineage>
        <taxon>Eukaryota</taxon>
        <taxon>Metazoa</taxon>
        <taxon>Ecdysozoa</taxon>
        <taxon>Arthropoda</taxon>
        <taxon>Chelicerata</taxon>
        <taxon>Arachnida</taxon>
        <taxon>Araneae</taxon>
        <taxon>Araneomorphae</taxon>
        <taxon>Entelegynae</taxon>
        <taxon>Araneoidea</taxon>
        <taxon>Araneidae</taxon>
        <taxon>Araneus</taxon>
    </lineage>
</organism>
<sequence>MIGRKAPDNLIEHRPHTHVPVTIMANERLNGYKNLTFLKDHKKITDRIVWGRDTTSTWMRSGRISKFSLPLGEYGSITGAEITFDSMLLLREGLVHGLMMAIFELTIGPVLLFEPT</sequence>
<evidence type="ECO:0000313" key="1">
    <source>
        <dbReference type="EMBL" id="GBN41757.1"/>
    </source>
</evidence>
<gene>
    <name evidence="1" type="ORF">AVEN_129761_1</name>
</gene>
<protein>
    <submittedName>
        <fullName evidence="1">Uncharacterized protein</fullName>
    </submittedName>
</protein>
<comment type="caution">
    <text evidence="1">The sequence shown here is derived from an EMBL/GenBank/DDBJ whole genome shotgun (WGS) entry which is preliminary data.</text>
</comment>
<proteinExistence type="predicted"/>
<evidence type="ECO:0000313" key="2">
    <source>
        <dbReference type="Proteomes" id="UP000499080"/>
    </source>
</evidence>
<dbReference type="EMBL" id="BGPR01009704">
    <property type="protein sequence ID" value="GBN41757.1"/>
    <property type="molecule type" value="Genomic_DNA"/>
</dbReference>
<keyword evidence="2" id="KW-1185">Reference proteome</keyword>